<evidence type="ECO:0000256" key="2">
    <source>
        <dbReference type="ARBA" id="ARBA00022679"/>
    </source>
</evidence>
<dbReference type="GO" id="GO:0000179">
    <property type="term" value="F:rRNA (adenine-N6,N6-)-dimethyltransferase activity"/>
    <property type="evidence" value="ECO:0007669"/>
    <property type="project" value="UniProtKB-UniRule"/>
</dbReference>
<sequence>MIFKQRLLSQNFFKDKNLVARLVGLANFGPNDLVVEIGAGKGIITEALARVVGHVVAVEIDGELVVDLKRLFVSFSNVEIMLADIRQFALPVRHYKVFGNIPFHIATDIVYKLLYYSNPPSESCLVLPREAAEKFSGLSHETQFSTLAKPWFDFQILQDLKRADFSPEPDVHVCLLRITKKETPLISPEEEMLYKSFIKFAFGTWKRDLKSGLKPIFSYSQWKRLADDNQFSIHSKPTDLTFGQWLAIFRFFQKGIDPAKQGRVFALSRVS</sequence>
<comment type="caution">
    <text evidence="5">Lacks conserved residue(s) required for the propagation of feature annotation.</text>
</comment>
<keyword evidence="4 5" id="KW-0694">RNA-binding</keyword>
<gene>
    <name evidence="7" type="ORF">UX31_C0003G0019</name>
</gene>
<accession>A0A0G1QX15</accession>
<dbReference type="SUPFAM" id="SSF53335">
    <property type="entry name" value="S-adenosyl-L-methionine-dependent methyltransferases"/>
    <property type="match status" value="1"/>
</dbReference>
<dbReference type="Pfam" id="PF00398">
    <property type="entry name" value="RrnaAD"/>
    <property type="match status" value="1"/>
</dbReference>
<keyword evidence="2 5" id="KW-0808">Transferase</keyword>
<evidence type="ECO:0000256" key="5">
    <source>
        <dbReference type="PROSITE-ProRule" id="PRU01026"/>
    </source>
</evidence>
<protein>
    <submittedName>
        <fullName evidence="7">rRNA (Adenine-N(6)-)-methyltransferase</fullName>
    </submittedName>
</protein>
<evidence type="ECO:0000256" key="4">
    <source>
        <dbReference type="ARBA" id="ARBA00022884"/>
    </source>
</evidence>
<dbReference type="Gene3D" id="1.10.8.100">
    <property type="entry name" value="Ribosomal RNA adenine dimethylase-like, domain 2"/>
    <property type="match status" value="1"/>
</dbReference>
<comment type="caution">
    <text evidence="7">The sequence shown here is derived from an EMBL/GenBank/DDBJ whole genome shotgun (WGS) entry which is preliminary data.</text>
</comment>
<feature type="domain" description="Ribosomal RNA adenine methylase transferase N-terminal" evidence="6">
    <location>
        <begin position="18"/>
        <end position="182"/>
    </location>
</feature>
<comment type="similarity">
    <text evidence="5">Belongs to the class I-like SAM-binding methyltransferase superfamily. rRNA adenine N(6)-methyltransferase family.</text>
</comment>
<feature type="binding site" evidence="5">
    <location>
        <position position="11"/>
    </location>
    <ligand>
        <name>S-adenosyl-L-methionine</name>
        <dbReference type="ChEBI" id="CHEBI:59789"/>
    </ligand>
</feature>
<dbReference type="Proteomes" id="UP000034107">
    <property type="component" value="Unassembled WGS sequence"/>
</dbReference>
<reference evidence="7 8" key="1">
    <citation type="journal article" date="2015" name="Nature">
        <title>rRNA introns, odd ribosomes, and small enigmatic genomes across a large radiation of phyla.</title>
        <authorList>
            <person name="Brown C.T."/>
            <person name="Hug L.A."/>
            <person name="Thomas B.C."/>
            <person name="Sharon I."/>
            <person name="Castelle C.J."/>
            <person name="Singh A."/>
            <person name="Wilkins M.J."/>
            <person name="Williams K.H."/>
            <person name="Banfield J.F."/>
        </authorList>
    </citation>
    <scope>NUCLEOTIDE SEQUENCE [LARGE SCALE GENOMIC DNA]</scope>
</reference>
<organism evidence="7 8">
    <name type="scientific">Candidatus Nomurabacteria bacterium GW2011_GWA1_46_11</name>
    <dbReference type="NCBI Taxonomy" id="1618732"/>
    <lineage>
        <taxon>Bacteria</taxon>
        <taxon>Candidatus Nomuraibacteriota</taxon>
    </lineage>
</organism>
<dbReference type="Gene3D" id="3.40.50.150">
    <property type="entry name" value="Vaccinia Virus protein VP39"/>
    <property type="match status" value="1"/>
</dbReference>
<dbReference type="PANTHER" id="PTHR11727">
    <property type="entry name" value="DIMETHYLADENOSINE TRANSFERASE"/>
    <property type="match status" value="1"/>
</dbReference>
<feature type="binding site" evidence="5">
    <location>
        <position position="84"/>
    </location>
    <ligand>
        <name>S-adenosyl-L-methionine</name>
        <dbReference type="ChEBI" id="CHEBI:59789"/>
    </ligand>
</feature>
<dbReference type="PANTHER" id="PTHR11727:SF7">
    <property type="entry name" value="DIMETHYLADENOSINE TRANSFERASE-RELATED"/>
    <property type="match status" value="1"/>
</dbReference>
<keyword evidence="3 5" id="KW-0949">S-adenosyl-L-methionine</keyword>
<dbReference type="CDD" id="cd02440">
    <property type="entry name" value="AdoMet_MTases"/>
    <property type="match status" value="1"/>
</dbReference>
<evidence type="ECO:0000256" key="1">
    <source>
        <dbReference type="ARBA" id="ARBA00022603"/>
    </source>
</evidence>
<dbReference type="EMBL" id="LCLS01000003">
    <property type="protein sequence ID" value="KKU22353.1"/>
    <property type="molecule type" value="Genomic_DNA"/>
</dbReference>
<dbReference type="GO" id="GO:0003723">
    <property type="term" value="F:RNA binding"/>
    <property type="evidence" value="ECO:0007669"/>
    <property type="project" value="UniProtKB-UniRule"/>
</dbReference>
<name>A0A0G1QX15_9BACT</name>
<evidence type="ECO:0000313" key="7">
    <source>
        <dbReference type="EMBL" id="KKU22353.1"/>
    </source>
</evidence>
<dbReference type="InterPro" id="IPR020596">
    <property type="entry name" value="rRNA_Ade_Mease_Trfase_CS"/>
</dbReference>
<dbReference type="InterPro" id="IPR001737">
    <property type="entry name" value="KsgA/Erm"/>
</dbReference>
<feature type="binding site" evidence="5">
    <location>
        <position position="100"/>
    </location>
    <ligand>
        <name>S-adenosyl-L-methionine</name>
        <dbReference type="ChEBI" id="CHEBI:59789"/>
    </ligand>
</feature>
<evidence type="ECO:0000313" key="8">
    <source>
        <dbReference type="Proteomes" id="UP000034107"/>
    </source>
</evidence>
<dbReference type="PROSITE" id="PS51689">
    <property type="entry name" value="SAM_RNA_A_N6_MT"/>
    <property type="match status" value="1"/>
</dbReference>
<dbReference type="AlphaFoldDB" id="A0A0G1QX15"/>
<dbReference type="SMART" id="SM00650">
    <property type="entry name" value="rADc"/>
    <property type="match status" value="1"/>
</dbReference>
<dbReference type="InterPro" id="IPR020598">
    <property type="entry name" value="rRNA_Ade_methylase_Trfase_N"/>
</dbReference>
<evidence type="ECO:0000259" key="6">
    <source>
        <dbReference type="SMART" id="SM00650"/>
    </source>
</evidence>
<dbReference type="InterPro" id="IPR023165">
    <property type="entry name" value="rRNA_Ade_diMease-like_C"/>
</dbReference>
<dbReference type="PROSITE" id="PS01131">
    <property type="entry name" value="RRNA_A_DIMETH"/>
    <property type="match status" value="1"/>
</dbReference>
<keyword evidence="1 5" id="KW-0489">Methyltransferase</keyword>
<feature type="binding site" evidence="5">
    <location>
        <position position="38"/>
    </location>
    <ligand>
        <name>S-adenosyl-L-methionine</name>
        <dbReference type="ChEBI" id="CHEBI:59789"/>
    </ligand>
</feature>
<proteinExistence type="inferred from homology"/>
<evidence type="ECO:0000256" key="3">
    <source>
        <dbReference type="ARBA" id="ARBA00022691"/>
    </source>
</evidence>
<feature type="binding site" evidence="5">
    <location>
        <position position="59"/>
    </location>
    <ligand>
        <name>S-adenosyl-L-methionine</name>
        <dbReference type="ChEBI" id="CHEBI:59789"/>
    </ligand>
</feature>
<dbReference type="NCBIfam" id="NF000499">
    <property type="entry name" value="Erm23S_rRNA_broad"/>
    <property type="match status" value="1"/>
</dbReference>
<dbReference type="InterPro" id="IPR029063">
    <property type="entry name" value="SAM-dependent_MTases_sf"/>
</dbReference>